<gene>
    <name evidence="1" type="ORF">ERJ67_11125</name>
</gene>
<comment type="caution">
    <text evidence="1">The sequence shown here is derived from an EMBL/GenBank/DDBJ whole genome shotgun (WGS) entry which is preliminary data.</text>
</comment>
<evidence type="ECO:0000313" key="2">
    <source>
        <dbReference type="Proteomes" id="UP000317990"/>
    </source>
</evidence>
<dbReference type="AlphaFoldDB" id="A0A524RKL7"/>
<evidence type="ECO:0000313" key="1">
    <source>
        <dbReference type="EMBL" id="TGG90279.1"/>
    </source>
</evidence>
<accession>A0A524RKL7</accession>
<reference evidence="1 2" key="1">
    <citation type="journal article" date="2019" name="mSystems">
        <title>Life at home and on the roam: Genomic adaptions reflect the dual lifestyle of an intracellular, facultative symbiont.</title>
        <authorList>
            <person name="Burgsdorf I."/>
        </authorList>
    </citation>
    <scope>NUCLEOTIDE SEQUENCE [LARGE SCALE GENOMIC DNA]</scope>
    <source>
        <strain evidence="1">277cV</strain>
    </source>
</reference>
<dbReference type="Proteomes" id="UP000317990">
    <property type="component" value="Unassembled WGS sequence"/>
</dbReference>
<sequence>MPDLADHPAALASPASGEVFSAARPEIGIEALLDAITAVKGEQKRLERDLDPLLSRLNDAMAAGVIDPVFSQRDWAFQHNPGRLSHSFPADIRQEEERLRAARETAIRLGTALERRGRSFWTIRPPRASLETS</sequence>
<protein>
    <submittedName>
        <fullName evidence="1">Uncharacterized protein</fullName>
    </submittedName>
</protein>
<dbReference type="EMBL" id="SRMO01000092">
    <property type="protein sequence ID" value="TGG90279.1"/>
    <property type="molecule type" value="Genomic_DNA"/>
</dbReference>
<name>A0A524RKL7_9CHRO</name>
<organism evidence="1 2">
    <name type="scientific">Aphanocapsa feldmannii 277cV</name>
    <dbReference type="NCBI Taxonomy" id="2507553"/>
    <lineage>
        <taxon>Bacteria</taxon>
        <taxon>Bacillati</taxon>
        <taxon>Cyanobacteriota</taxon>
        <taxon>Cyanophyceae</taxon>
        <taxon>Oscillatoriophycideae</taxon>
        <taxon>Chroococcales</taxon>
        <taxon>Microcystaceae</taxon>
        <taxon>Aphanocapsa</taxon>
    </lineage>
</organism>
<proteinExistence type="predicted"/>